<protein>
    <submittedName>
        <fullName evidence="1">Uncharacterized protein</fullName>
    </submittedName>
</protein>
<proteinExistence type="predicted"/>
<organism evidence="1">
    <name type="scientific">Lepeophtheirus salmonis</name>
    <name type="common">Salmon louse</name>
    <name type="synonym">Caligus salmonis</name>
    <dbReference type="NCBI Taxonomy" id="72036"/>
    <lineage>
        <taxon>Eukaryota</taxon>
        <taxon>Metazoa</taxon>
        <taxon>Ecdysozoa</taxon>
        <taxon>Arthropoda</taxon>
        <taxon>Crustacea</taxon>
        <taxon>Multicrustacea</taxon>
        <taxon>Hexanauplia</taxon>
        <taxon>Copepoda</taxon>
        <taxon>Siphonostomatoida</taxon>
        <taxon>Caligidae</taxon>
        <taxon>Lepeophtheirus</taxon>
    </lineage>
</organism>
<dbReference type="AlphaFoldDB" id="A0A0K2TGV4"/>
<accession>A0A0K2TGV4</accession>
<sequence length="56" mass="6472">MGFFVLINTVGVEFKLYFGQALDLYNFRAGVYFGILKGVFLFRQPAGDKFNLIWTQ</sequence>
<evidence type="ECO:0000313" key="1">
    <source>
        <dbReference type="EMBL" id="CDW25080.1"/>
    </source>
</evidence>
<dbReference type="EMBL" id="HACA01007719">
    <property type="protein sequence ID" value="CDW25080.1"/>
    <property type="molecule type" value="Transcribed_RNA"/>
</dbReference>
<reference evidence="1" key="1">
    <citation type="submission" date="2014-05" db="EMBL/GenBank/DDBJ databases">
        <authorList>
            <person name="Chronopoulou M."/>
        </authorList>
    </citation>
    <scope>NUCLEOTIDE SEQUENCE</scope>
    <source>
        <tissue evidence="1">Whole organism</tissue>
    </source>
</reference>
<name>A0A0K2TGV4_LEPSM</name>